<name>A0A1X7F7Z4_9HYPH</name>
<accession>A0A1X7F7Z4</accession>
<evidence type="ECO:0000313" key="4">
    <source>
        <dbReference type="Proteomes" id="UP000192903"/>
    </source>
</evidence>
<evidence type="ECO:0000256" key="1">
    <source>
        <dbReference type="ARBA" id="ARBA00006226"/>
    </source>
</evidence>
<dbReference type="Proteomes" id="UP000192903">
    <property type="component" value="Unassembled WGS sequence"/>
</dbReference>
<dbReference type="RefSeq" id="WP_085422641.1">
    <property type="nucleotide sequence ID" value="NZ_FXAF01000006.1"/>
</dbReference>
<evidence type="ECO:0000313" key="3">
    <source>
        <dbReference type="EMBL" id="SMF47559.1"/>
    </source>
</evidence>
<dbReference type="STRING" id="464029.SAMN02982989_2455"/>
<dbReference type="InterPro" id="IPR035093">
    <property type="entry name" value="RelE/ParE_toxin_dom_sf"/>
</dbReference>
<dbReference type="AlphaFoldDB" id="A0A1X7F7Z4"/>
<protein>
    <submittedName>
        <fullName evidence="3">mRNA interferase RelE/StbE</fullName>
    </submittedName>
</protein>
<organism evidence="3 4">
    <name type="scientific">Xaviernesmea oryzae</name>
    <dbReference type="NCBI Taxonomy" id="464029"/>
    <lineage>
        <taxon>Bacteria</taxon>
        <taxon>Pseudomonadati</taxon>
        <taxon>Pseudomonadota</taxon>
        <taxon>Alphaproteobacteria</taxon>
        <taxon>Hyphomicrobiales</taxon>
        <taxon>Rhizobiaceae</taxon>
        <taxon>Rhizobium/Agrobacterium group</taxon>
        <taxon>Xaviernesmea</taxon>
    </lineage>
</organism>
<keyword evidence="2" id="KW-1277">Toxin-antitoxin system</keyword>
<dbReference type="PANTHER" id="PTHR35601:SF1">
    <property type="entry name" value="TOXIN RELE"/>
    <property type="match status" value="1"/>
</dbReference>
<dbReference type="InterPro" id="IPR007712">
    <property type="entry name" value="RelE/ParE_toxin"/>
</dbReference>
<keyword evidence="4" id="KW-1185">Reference proteome</keyword>
<sequence>MAWTIEYSDTALKKLEKLDRKSARAIADYMDERIAPCDNPRDFGKALTGSLKGRWRFRVGDYRVICSIREERLIVLVIDLGHRREIYR</sequence>
<dbReference type="EMBL" id="FXAF01000006">
    <property type="protein sequence ID" value="SMF47559.1"/>
    <property type="molecule type" value="Genomic_DNA"/>
</dbReference>
<dbReference type="Gene3D" id="3.30.2310.20">
    <property type="entry name" value="RelE-like"/>
    <property type="match status" value="1"/>
</dbReference>
<dbReference type="NCBIfam" id="TIGR02385">
    <property type="entry name" value="RelE_StbE"/>
    <property type="match status" value="1"/>
</dbReference>
<evidence type="ECO:0000256" key="2">
    <source>
        <dbReference type="ARBA" id="ARBA00022649"/>
    </source>
</evidence>
<dbReference type="SUPFAM" id="SSF143011">
    <property type="entry name" value="RelE-like"/>
    <property type="match status" value="1"/>
</dbReference>
<dbReference type="Pfam" id="PF05016">
    <property type="entry name" value="ParE_toxin"/>
    <property type="match status" value="1"/>
</dbReference>
<gene>
    <name evidence="3" type="ORF">SAMN02982989_2455</name>
</gene>
<proteinExistence type="inferred from homology"/>
<reference evidence="4" key="1">
    <citation type="submission" date="2017-04" db="EMBL/GenBank/DDBJ databases">
        <authorList>
            <person name="Varghese N."/>
            <person name="Submissions S."/>
        </authorList>
    </citation>
    <scope>NUCLEOTIDE SEQUENCE [LARGE SCALE GENOMIC DNA]</scope>
    <source>
        <strain evidence="4">B4P</strain>
    </source>
</reference>
<comment type="similarity">
    <text evidence="1">Belongs to the RelE toxin family.</text>
</comment>
<dbReference type="OrthoDB" id="5570653at2"/>
<dbReference type="PANTHER" id="PTHR35601">
    <property type="entry name" value="TOXIN RELE"/>
    <property type="match status" value="1"/>
</dbReference>